<dbReference type="EMBL" id="CAJNOB010000027">
    <property type="protein sequence ID" value="CAF0700136.1"/>
    <property type="molecule type" value="Genomic_DNA"/>
</dbReference>
<sequence>MSSPFSPPRRTADPHPHLLVHRAVAISTDLLEMNAYNLQHLSFFHAKISYAQSLPISTLHSFP</sequence>
<proteinExistence type="predicted"/>
<gene>
    <name evidence="1" type="ORF">MPNT_330012</name>
</gene>
<reference evidence="1" key="1">
    <citation type="submission" date="2021-02" db="EMBL/GenBank/DDBJ databases">
        <authorList>
            <person name="Cremers G."/>
            <person name="Picone N."/>
        </authorList>
    </citation>
    <scope>NUCLEOTIDE SEQUENCE</scope>
    <source>
        <strain evidence="1">PQ17</strain>
    </source>
</reference>
<organism evidence="1 2">
    <name type="scientific">Candidatus Methylacidithermus pantelleriae</name>
    <dbReference type="NCBI Taxonomy" id="2744239"/>
    <lineage>
        <taxon>Bacteria</taxon>
        <taxon>Pseudomonadati</taxon>
        <taxon>Verrucomicrobiota</taxon>
        <taxon>Methylacidiphilae</taxon>
        <taxon>Methylacidiphilales</taxon>
        <taxon>Methylacidiphilaceae</taxon>
        <taxon>Candidatus Methylacidithermus</taxon>
    </lineage>
</organism>
<keyword evidence="2" id="KW-1185">Reference proteome</keyword>
<evidence type="ECO:0000313" key="2">
    <source>
        <dbReference type="Proteomes" id="UP000663859"/>
    </source>
</evidence>
<protein>
    <submittedName>
        <fullName evidence="1">Uncharacterized protein</fullName>
    </submittedName>
</protein>
<evidence type="ECO:0000313" key="1">
    <source>
        <dbReference type="EMBL" id="CAF0700136.1"/>
    </source>
</evidence>
<comment type="caution">
    <text evidence="1">The sequence shown here is derived from an EMBL/GenBank/DDBJ whole genome shotgun (WGS) entry which is preliminary data.</text>
</comment>
<dbReference type="AlphaFoldDB" id="A0A8J2BQW0"/>
<accession>A0A8J2BQW0</accession>
<dbReference type="Proteomes" id="UP000663859">
    <property type="component" value="Unassembled WGS sequence"/>
</dbReference>
<name>A0A8J2BQW0_9BACT</name>